<evidence type="ECO:0000313" key="6">
    <source>
        <dbReference type="Proteomes" id="UP000595374"/>
    </source>
</evidence>
<dbReference type="Gene3D" id="3.40.50.720">
    <property type="entry name" value="NAD(P)-binding Rossmann-like Domain"/>
    <property type="match status" value="1"/>
</dbReference>
<feature type="region of interest" description="Disordered" evidence="4">
    <location>
        <begin position="1"/>
        <end position="21"/>
    </location>
</feature>
<dbReference type="AlphaFoldDB" id="A0A7T3ZWU3"/>
<dbReference type="InterPro" id="IPR036291">
    <property type="entry name" value="NAD(P)-bd_dom_sf"/>
</dbReference>
<evidence type="ECO:0000256" key="1">
    <source>
        <dbReference type="ARBA" id="ARBA00006484"/>
    </source>
</evidence>
<dbReference type="PRINTS" id="PR00081">
    <property type="entry name" value="GDHRDH"/>
</dbReference>
<dbReference type="Proteomes" id="UP000595374">
    <property type="component" value="Chromosome"/>
</dbReference>
<reference evidence="5 6" key="1">
    <citation type="submission" date="2020-12" db="EMBL/GenBank/DDBJ databases">
        <title>FDA dAtabase for Regulatory Grade micrObial Sequences (FDA-ARGOS): Supporting development and validation of Infectious Disease Dx tests.</title>
        <authorList>
            <person name="Sproer C."/>
            <person name="Gronow S."/>
            <person name="Severitt S."/>
            <person name="Schroder I."/>
            <person name="Tallon L."/>
            <person name="Sadzewicz L."/>
            <person name="Zhao X."/>
            <person name="Boylan J."/>
            <person name="Ott S."/>
            <person name="Bowen H."/>
            <person name="Vavikolanu K."/>
            <person name="Mehta A."/>
            <person name="Aluvathingal J."/>
            <person name="Nadendla S."/>
            <person name="Lowell S."/>
            <person name="Myers T."/>
            <person name="Yan Y."/>
            <person name="Sichtig H."/>
        </authorList>
    </citation>
    <scope>NUCLEOTIDE SEQUENCE [LARGE SCALE GENOMIC DNA]</scope>
    <source>
        <strain evidence="5 6">FDAARGOS_990</strain>
    </source>
</reference>
<comment type="similarity">
    <text evidence="1 3">Belongs to the short-chain dehydrogenases/reductases (SDR) family.</text>
</comment>
<dbReference type="SUPFAM" id="SSF51735">
    <property type="entry name" value="NAD(P)-binding Rossmann-fold domains"/>
    <property type="match status" value="1"/>
</dbReference>
<dbReference type="Pfam" id="PF00106">
    <property type="entry name" value="adh_short"/>
    <property type="match status" value="1"/>
</dbReference>
<evidence type="ECO:0000256" key="3">
    <source>
        <dbReference type="RuleBase" id="RU000363"/>
    </source>
</evidence>
<dbReference type="CDD" id="cd05233">
    <property type="entry name" value="SDR_c"/>
    <property type="match status" value="1"/>
</dbReference>
<protein>
    <submittedName>
        <fullName evidence="5">SDR family oxidoreductase</fullName>
    </submittedName>
</protein>
<evidence type="ECO:0000256" key="2">
    <source>
        <dbReference type="ARBA" id="ARBA00023002"/>
    </source>
</evidence>
<dbReference type="InterPro" id="IPR002347">
    <property type="entry name" value="SDR_fam"/>
</dbReference>
<dbReference type="PANTHER" id="PTHR44196:SF1">
    <property type="entry name" value="DEHYDROGENASE_REDUCTASE SDR FAMILY MEMBER 7B"/>
    <property type="match status" value="1"/>
</dbReference>
<dbReference type="PANTHER" id="PTHR44196">
    <property type="entry name" value="DEHYDROGENASE/REDUCTASE SDR FAMILY MEMBER 7B"/>
    <property type="match status" value="1"/>
</dbReference>
<evidence type="ECO:0000313" key="5">
    <source>
        <dbReference type="EMBL" id="QQB13123.1"/>
    </source>
</evidence>
<dbReference type="EMBL" id="CP065989">
    <property type="protein sequence ID" value="QQB13123.1"/>
    <property type="molecule type" value="Genomic_DNA"/>
</dbReference>
<name>A0A7T3ZWU3_9MICO</name>
<dbReference type="InterPro" id="IPR020904">
    <property type="entry name" value="Sc_DH/Rdtase_CS"/>
</dbReference>
<feature type="compositionally biased region" description="Low complexity" evidence="4">
    <location>
        <begin position="1"/>
        <end position="18"/>
    </location>
</feature>
<dbReference type="PROSITE" id="PS00061">
    <property type="entry name" value="ADH_SHORT"/>
    <property type="match status" value="1"/>
</dbReference>
<keyword evidence="2" id="KW-0560">Oxidoreductase</keyword>
<accession>A0A7T3ZWU3</accession>
<dbReference type="GO" id="GO:0016020">
    <property type="term" value="C:membrane"/>
    <property type="evidence" value="ECO:0007669"/>
    <property type="project" value="TreeGrafter"/>
</dbReference>
<dbReference type="GO" id="GO:0016491">
    <property type="term" value="F:oxidoreductase activity"/>
    <property type="evidence" value="ECO:0007669"/>
    <property type="project" value="UniProtKB-KW"/>
</dbReference>
<proteinExistence type="inferred from homology"/>
<sequence>MPENTSSTATPGTASATAHTEEWPRGEVAFVTGAASGIGLGLSRAFVAAGARVGLVDIDDARLAQVAEELRAAGGTVTTVRFDVGDPDAWEAAADAVEAELGPVTILCSNAGVNGGSSAEATPWEVWRRVHTINIDAQYLGASTFLPRFRRLGRPAHILNTASLAGIIPMADVAAYASSKFASVGFSMVLRSELAGSGIGVSVLAPGSVSTRIAETAAAGQAELLGEEANAEAVAANSAMLAEGADPDAVGQQVVEAMRAGQFLIVTHGEWLPLVRAVHAEVETAFAEFDGRHGSDPAAALLVQGVNPVSS</sequence>
<evidence type="ECO:0000256" key="4">
    <source>
        <dbReference type="SAM" id="MobiDB-lite"/>
    </source>
</evidence>
<organism evidence="5 6">
    <name type="scientific">Brevibacterium casei</name>
    <dbReference type="NCBI Taxonomy" id="33889"/>
    <lineage>
        <taxon>Bacteria</taxon>
        <taxon>Bacillati</taxon>
        <taxon>Actinomycetota</taxon>
        <taxon>Actinomycetes</taxon>
        <taxon>Micrococcales</taxon>
        <taxon>Brevibacteriaceae</taxon>
        <taxon>Brevibacterium</taxon>
    </lineage>
</organism>
<dbReference type="PRINTS" id="PR00080">
    <property type="entry name" value="SDRFAMILY"/>
</dbReference>
<gene>
    <name evidence="5" type="ORF">I6H47_09635</name>
</gene>
<dbReference type="RefSeq" id="WP_198498348.1">
    <property type="nucleotide sequence ID" value="NZ_CP065989.1"/>
</dbReference>